<feature type="compositionally biased region" description="Basic residues" evidence="1">
    <location>
        <begin position="20"/>
        <end position="32"/>
    </location>
</feature>
<dbReference type="Proteomes" id="UP000799302">
    <property type="component" value="Unassembled WGS sequence"/>
</dbReference>
<dbReference type="CDD" id="cd22762">
    <property type="entry name" value="OTU_fungi_OTU2-like"/>
    <property type="match status" value="1"/>
</dbReference>
<dbReference type="Pfam" id="PF02338">
    <property type="entry name" value="OTU"/>
    <property type="match status" value="1"/>
</dbReference>
<dbReference type="GO" id="GO:0004843">
    <property type="term" value="F:cysteine-type deubiquitinase activity"/>
    <property type="evidence" value="ECO:0007669"/>
    <property type="project" value="TreeGrafter"/>
</dbReference>
<keyword evidence="4" id="KW-1185">Reference proteome</keyword>
<feature type="compositionally biased region" description="Basic residues" evidence="1">
    <location>
        <begin position="114"/>
        <end position="124"/>
    </location>
</feature>
<protein>
    <submittedName>
        <fullName evidence="3">Cysteine proteinase</fullName>
    </submittedName>
</protein>
<gene>
    <name evidence="3" type="ORF">BT63DRAFT_140591</name>
</gene>
<sequence length="304" mass="34098">MEDLLAKQRKEKKELQARVTQKKKAASKKTRKGVNEESERLEKELQERHAQEVAALNDDANDQVHEVEEHDETTDVNEEDASAGNAVGDADSLVSSVQNLSVTPGSTSSPGPKKPNRAKARLAKRAADLERQAELAQEEADNLPDLKTQEKERMSSIVKTRGLQEKEVRADGHCLYAAMADQIRQRGEQVKVGSVIDLPDDFRTVRYVAADYIVEHPDDFIPFLEEDLDTYVQKIRDTGEWGGQIELMALANAYKVQIQVVHGDGNVIPIGDAPDDRKIWLAYYRHGFGLGEHYNSLREVKEKA</sequence>
<evidence type="ECO:0000256" key="1">
    <source>
        <dbReference type="SAM" id="MobiDB-lite"/>
    </source>
</evidence>
<proteinExistence type="predicted"/>
<dbReference type="InterPro" id="IPR049771">
    <property type="entry name" value="OTU2-like_OTU"/>
</dbReference>
<dbReference type="PANTHER" id="PTHR12419:SF10">
    <property type="entry name" value="DEUBIQUITINASE OTUD6B"/>
    <property type="match status" value="1"/>
</dbReference>
<dbReference type="EMBL" id="MU004231">
    <property type="protein sequence ID" value="KAF2672938.1"/>
    <property type="molecule type" value="Genomic_DNA"/>
</dbReference>
<feature type="compositionally biased region" description="Basic and acidic residues" evidence="1">
    <location>
        <begin position="33"/>
        <end position="51"/>
    </location>
</feature>
<dbReference type="PROSITE" id="PS50802">
    <property type="entry name" value="OTU"/>
    <property type="match status" value="1"/>
</dbReference>
<dbReference type="InterPro" id="IPR050704">
    <property type="entry name" value="Peptidase_C85-like"/>
</dbReference>
<name>A0A6A6UPC5_9PEZI</name>
<dbReference type="InterPro" id="IPR038765">
    <property type="entry name" value="Papain-like_cys_pep_sf"/>
</dbReference>
<feature type="compositionally biased region" description="Basic and acidic residues" evidence="1">
    <location>
        <begin position="1"/>
        <end position="16"/>
    </location>
</feature>
<dbReference type="GO" id="GO:0016579">
    <property type="term" value="P:protein deubiquitination"/>
    <property type="evidence" value="ECO:0007669"/>
    <property type="project" value="TreeGrafter"/>
</dbReference>
<feature type="compositionally biased region" description="Acidic residues" evidence="1">
    <location>
        <begin position="69"/>
        <end position="81"/>
    </location>
</feature>
<reference evidence="3" key="1">
    <citation type="journal article" date="2020" name="Stud. Mycol.">
        <title>101 Dothideomycetes genomes: a test case for predicting lifestyles and emergence of pathogens.</title>
        <authorList>
            <person name="Haridas S."/>
            <person name="Albert R."/>
            <person name="Binder M."/>
            <person name="Bloem J."/>
            <person name="Labutti K."/>
            <person name="Salamov A."/>
            <person name="Andreopoulos B."/>
            <person name="Baker S."/>
            <person name="Barry K."/>
            <person name="Bills G."/>
            <person name="Bluhm B."/>
            <person name="Cannon C."/>
            <person name="Castanera R."/>
            <person name="Culley D."/>
            <person name="Daum C."/>
            <person name="Ezra D."/>
            <person name="Gonzalez J."/>
            <person name="Henrissat B."/>
            <person name="Kuo A."/>
            <person name="Liang C."/>
            <person name="Lipzen A."/>
            <person name="Lutzoni F."/>
            <person name="Magnuson J."/>
            <person name="Mondo S."/>
            <person name="Nolan M."/>
            <person name="Ohm R."/>
            <person name="Pangilinan J."/>
            <person name="Park H.-J."/>
            <person name="Ramirez L."/>
            <person name="Alfaro M."/>
            <person name="Sun H."/>
            <person name="Tritt A."/>
            <person name="Yoshinaga Y."/>
            <person name="Zwiers L.-H."/>
            <person name="Turgeon B."/>
            <person name="Goodwin S."/>
            <person name="Spatafora J."/>
            <person name="Crous P."/>
            <person name="Grigoriev I."/>
        </authorList>
    </citation>
    <scope>NUCLEOTIDE SEQUENCE</scope>
    <source>
        <strain evidence="3">CBS 115976</strain>
    </source>
</reference>
<evidence type="ECO:0000259" key="2">
    <source>
        <dbReference type="PROSITE" id="PS50802"/>
    </source>
</evidence>
<evidence type="ECO:0000313" key="3">
    <source>
        <dbReference type="EMBL" id="KAF2672938.1"/>
    </source>
</evidence>
<dbReference type="SUPFAM" id="SSF54001">
    <property type="entry name" value="Cysteine proteinases"/>
    <property type="match status" value="1"/>
</dbReference>
<dbReference type="AlphaFoldDB" id="A0A6A6UPC5"/>
<dbReference type="InterPro" id="IPR003323">
    <property type="entry name" value="OTU_dom"/>
</dbReference>
<dbReference type="Gene3D" id="3.90.70.80">
    <property type="match status" value="1"/>
</dbReference>
<dbReference type="OrthoDB" id="415023at2759"/>
<accession>A0A6A6UPC5</accession>
<feature type="compositionally biased region" description="Low complexity" evidence="1">
    <location>
        <begin position="101"/>
        <end position="111"/>
    </location>
</feature>
<dbReference type="PANTHER" id="PTHR12419">
    <property type="entry name" value="OTU DOMAIN CONTAINING PROTEIN"/>
    <property type="match status" value="1"/>
</dbReference>
<feature type="domain" description="OTU" evidence="2">
    <location>
        <begin position="163"/>
        <end position="300"/>
    </location>
</feature>
<organism evidence="3 4">
    <name type="scientific">Microthyrium microscopicum</name>
    <dbReference type="NCBI Taxonomy" id="703497"/>
    <lineage>
        <taxon>Eukaryota</taxon>
        <taxon>Fungi</taxon>
        <taxon>Dikarya</taxon>
        <taxon>Ascomycota</taxon>
        <taxon>Pezizomycotina</taxon>
        <taxon>Dothideomycetes</taxon>
        <taxon>Dothideomycetes incertae sedis</taxon>
        <taxon>Microthyriales</taxon>
        <taxon>Microthyriaceae</taxon>
        <taxon>Microthyrium</taxon>
    </lineage>
</organism>
<evidence type="ECO:0000313" key="4">
    <source>
        <dbReference type="Proteomes" id="UP000799302"/>
    </source>
</evidence>
<feature type="region of interest" description="Disordered" evidence="1">
    <location>
        <begin position="1"/>
        <end position="127"/>
    </location>
</feature>